<dbReference type="EMBL" id="CP011030">
    <property type="protein sequence ID" value="ATC91598.1"/>
    <property type="molecule type" value="Genomic_DNA"/>
</dbReference>
<protein>
    <submittedName>
        <fullName evidence="1">Uncharacterized protein</fullName>
    </submittedName>
</protein>
<reference evidence="1 2" key="1">
    <citation type="submission" date="2015-06" db="EMBL/GenBank/DDBJ databases">
        <authorList>
            <person name="Xie B.-B."/>
            <person name="Rong J.-C."/>
            <person name="Qin Q.-L."/>
            <person name="Zhang Y.-Z."/>
        </authorList>
    </citation>
    <scope>NUCLEOTIDE SEQUENCE [LARGE SCALE GENOMIC DNA]</scope>
    <source>
        <strain evidence="1 2">KMM 3549</strain>
    </source>
</reference>
<sequence length="51" mass="5978">MTLYKNNRVFKHFNKSTLNNKRSLITFSCYLLSLKNTNNSQMQISYSAVNT</sequence>
<accession>A0ABN5C7G1</accession>
<keyword evidence="2" id="KW-1185">Reference proteome</keyword>
<evidence type="ECO:0000313" key="2">
    <source>
        <dbReference type="Proteomes" id="UP000217258"/>
    </source>
</evidence>
<organism evidence="1 2">
    <name type="scientific">Pseudoalteromonas issachenkonii</name>
    <dbReference type="NCBI Taxonomy" id="152297"/>
    <lineage>
        <taxon>Bacteria</taxon>
        <taxon>Pseudomonadati</taxon>
        <taxon>Pseudomonadota</taxon>
        <taxon>Gammaproteobacteria</taxon>
        <taxon>Alteromonadales</taxon>
        <taxon>Pseudoalteromonadaceae</taxon>
        <taxon>Pseudoalteromonas</taxon>
    </lineage>
</organism>
<dbReference type="Proteomes" id="UP000217258">
    <property type="component" value="Chromosome I"/>
</dbReference>
<gene>
    <name evidence="1" type="ORF">PISS_a2830</name>
</gene>
<proteinExistence type="predicted"/>
<evidence type="ECO:0000313" key="1">
    <source>
        <dbReference type="EMBL" id="ATC91598.1"/>
    </source>
</evidence>
<name>A0ABN5C7G1_9GAMM</name>